<gene>
    <name evidence="1" type="ORF">ACCAA_570079</name>
</gene>
<evidence type="ECO:0000313" key="1">
    <source>
        <dbReference type="EMBL" id="SBT08486.1"/>
    </source>
</evidence>
<keyword evidence="2" id="KW-1185">Reference proteome</keyword>
<reference evidence="1 2" key="1">
    <citation type="submission" date="2016-06" db="EMBL/GenBank/DDBJ databases">
        <authorList>
            <person name="Kjaerup R.B."/>
            <person name="Dalgaard T.S."/>
            <person name="Juul-Madsen H.R."/>
        </authorList>
    </citation>
    <scope>NUCLEOTIDE SEQUENCE [LARGE SCALE GENOMIC DNA]</scope>
    <source>
        <strain evidence="1">3</strain>
    </source>
</reference>
<dbReference type="STRING" id="1860102.ACCAA_570079"/>
<evidence type="ECO:0000313" key="2">
    <source>
        <dbReference type="Proteomes" id="UP000199169"/>
    </source>
</evidence>
<organism evidence="1 2">
    <name type="scientific">Candidatus Accumulibacter aalborgensis</name>
    <dbReference type="NCBI Taxonomy" id="1860102"/>
    <lineage>
        <taxon>Bacteria</taxon>
        <taxon>Pseudomonadati</taxon>
        <taxon>Pseudomonadota</taxon>
        <taxon>Betaproteobacteria</taxon>
        <taxon>Candidatus Accumulibacter</taxon>
    </lineage>
</organism>
<name>A0A1A8XUT2_9PROT</name>
<sequence length="86" mass="9404">MFRAQCRSAKRGDQTVQIYWRAKRSEGKEKLDSQPGGLVQDEFRFSGHQEFAQVDCRLGNGSPGNGVGGARAAPAGRFGCCRVVTR</sequence>
<dbReference type="EMBL" id="FLQX01000135">
    <property type="protein sequence ID" value="SBT08486.1"/>
    <property type="molecule type" value="Genomic_DNA"/>
</dbReference>
<protein>
    <submittedName>
        <fullName evidence="1">Uncharacterized protein</fullName>
    </submittedName>
</protein>
<proteinExistence type="predicted"/>
<dbReference type="AlphaFoldDB" id="A0A1A8XUT2"/>
<dbReference type="Proteomes" id="UP000199169">
    <property type="component" value="Unassembled WGS sequence"/>
</dbReference>
<accession>A0A1A8XUT2</accession>